<dbReference type="InterPro" id="IPR058915">
    <property type="entry name" value="AcrVA2-like"/>
</dbReference>
<dbReference type="Proteomes" id="UP000237073">
    <property type="component" value="Unassembled WGS sequence"/>
</dbReference>
<feature type="compositionally biased region" description="Basic and acidic residues" evidence="1">
    <location>
        <begin position="190"/>
        <end position="203"/>
    </location>
</feature>
<dbReference type="Proteomes" id="UP000247005">
    <property type="component" value="Unassembled WGS sequence"/>
</dbReference>
<dbReference type="AlphaFoldDB" id="A0A2P5GHD4"/>
<evidence type="ECO:0000313" key="5">
    <source>
        <dbReference type="Proteomes" id="UP000247005"/>
    </source>
</evidence>
<evidence type="ECO:0000313" key="2">
    <source>
        <dbReference type="EMBL" id="POP40631.1"/>
    </source>
</evidence>
<evidence type="ECO:0000313" key="4">
    <source>
        <dbReference type="Proteomes" id="UP000237073"/>
    </source>
</evidence>
<name>A0A2P5GHD4_9ENTR</name>
<organism evidence="3 5">
    <name type="scientific">Superficieibacter electus</name>
    <dbReference type="NCBI Taxonomy" id="2022662"/>
    <lineage>
        <taxon>Bacteria</taxon>
        <taxon>Pseudomonadati</taxon>
        <taxon>Pseudomonadota</taxon>
        <taxon>Gammaproteobacteria</taxon>
        <taxon>Enterobacterales</taxon>
        <taxon>Enterobacteriaceae</taxon>
        <taxon>Superficieibacter</taxon>
    </lineage>
</organism>
<feature type="region of interest" description="Disordered" evidence="1">
    <location>
        <begin position="190"/>
        <end position="214"/>
    </location>
</feature>
<dbReference type="EMBL" id="PQGE01000040">
    <property type="protein sequence ID" value="POP40631.1"/>
    <property type="molecule type" value="Genomic_DNA"/>
</dbReference>
<comment type="caution">
    <text evidence="3">The sequence shown here is derived from an EMBL/GenBank/DDBJ whole genome shotgun (WGS) entry which is preliminary data.</text>
</comment>
<sequence length="214" mass="24198">MPVWTTLLTNREPGRYPPTSQEQEEILKLSVLGTWRYSKGIYTLHPALLHALTETTLSDALPVDVLLRLPEWCIYIRTPGMIMEGEALHGFWATINDNTSGNSNKRRLYLLINRESGVKMEYMPLKPGSISTLLNETFEHNAAACHIDAESVGQLKKSEPFMTFINGEIGNFSKLLSIMLYICSDEPEIDSEHRPGTYPERPKPVKKKGSGCFR</sequence>
<reference evidence="4 5" key="1">
    <citation type="submission" date="2018-01" db="EMBL/GenBank/DDBJ databases">
        <title>Superficieibacter electus gen. nov., sp. nov., an extended-spectrum beta-lactamase possessing member of the Enterobacteriaceae family, isolated from intensive care unit surfaces.</title>
        <authorList>
            <person name="Potter R.F."/>
            <person name="D'Souza A.W."/>
        </authorList>
    </citation>
    <scope>NUCLEOTIDE SEQUENCE [LARGE SCALE GENOMIC DNA]</scope>
    <source>
        <strain evidence="3 5">BP-1</strain>
        <strain evidence="2 4">BP-2</strain>
    </source>
</reference>
<protein>
    <submittedName>
        <fullName evidence="3">Uncharacterized protein</fullName>
    </submittedName>
</protein>
<keyword evidence="4" id="KW-1185">Reference proteome</keyword>
<feature type="compositionally biased region" description="Basic residues" evidence="1">
    <location>
        <begin position="204"/>
        <end position="214"/>
    </location>
</feature>
<dbReference type="EMBL" id="PQGD01000037">
    <property type="protein sequence ID" value="POP41685.1"/>
    <property type="molecule type" value="Genomic_DNA"/>
</dbReference>
<evidence type="ECO:0000256" key="1">
    <source>
        <dbReference type="SAM" id="MobiDB-lite"/>
    </source>
</evidence>
<gene>
    <name evidence="3" type="ORF">CHU32_26200</name>
    <name evidence="2" type="ORF">CHU33_26345</name>
</gene>
<proteinExistence type="predicted"/>
<evidence type="ECO:0000313" key="3">
    <source>
        <dbReference type="EMBL" id="POP41685.1"/>
    </source>
</evidence>
<dbReference type="Pfam" id="PF26125">
    <property type="entry name" value="AcrVA2-like"/>
    <property type="match status" value="1"/>
</dbReference>
<accession>A0A2P5GHD4</accession>